<evidence type="ECO:0000313" key="1">
    <source>
        <dbReference type="EMBL" id="MDX3042577.1"/>
    </source>
</evidence>
<gene>
    <name evidence="1" type="ORF">PV383_36150</name>
</gene>
<dbReference type="EMBL" id="JARAWJ010000039">
    <property type="protein sequence ID" value="MDX3042577.1"/>
    <property type="molecule type" value="Genomic_DNA"/>
</dbReference>
<evidence type="ECO:0000313" key="2">
    <source>
        <dbReference type="Proteomes" id="UP001282474"/>
    </source>
</evidence>
<organism evidence="1 2">
    <name type="scientific">Streptomyces caniscabiei</name>
    <dbReference type="NCBI Taxonomy" id="2746961"/>
    <lineage>
        <taxon>Bacteria</taxon>
        <taxon>Bacillati</taxon>
        <taxon>Actinomycetota</taxon>
        <taxon>Actinomycetes</taxon>
        <taxon>Kitasatosporales</taxon>
        <taxon>Streptomycetaceae</taxon>
        <taxon>Streptomyces</taxon>
    </lineage>
</organism>
<dbReference type="RefSeq" id="WP_193382882.1">
    <property type="nucleotide sequence ID" value="NZ_JABXWI010000031.1"/>
</dbReference>
<comment type="caution">
    <text evidence="1">The sequence shown here is derived from an EMBL/GenBank/DDBJ whole genome shotgun (WGS) entry which is preliminary data.</text>
</comment>
<protein>
    <submittedName>
        <fullName evidence="1">Uncharacterized protein</fullName>
    </submittedName>
</protein>
<keyword evidence="2" id="KW-1185">Reference proteome</keyword>
<name>A0ABU4MZN7_9ACTN</name>
<sequence length="93" mass="9566">MEYGAPASNGLLADPPGLQTGLAGMAFVDEVAEHLVEDAAGLGEPFFRVPELVSEELAVGQNHSQYGVRYVLAHVAGKVAVEDAADGCGDLIA</sequence>
<dbReference type="Proteomes" id="UP001282474">
    <property type="component" value="Unassembled WGS sequence"/>
</dbReference>
<reference evidence="1 2" key="1">
    <citation type="journal article" date="2023" name="Microb. Genom.">
        <title>Mesoterricola silvestris gen. nov., sp. nov., Mesoterricola sediminis sp. nov., Geothrix oryzae sp. nov., Geothrix edaphica sp. nov., Geothrix rubra sp. nov., and Geothrix limicola sp. nov., six novel members of Acidobacteriota isolated from soils.</title>
        <authorList>
            <person name="Weisberg A.J."/>
            <person name="Pearce E."/>
            <person name="Kramer C.G."/>
            <person name="Chang J.H."/>
            <person name="Clarke C.R."/>
        </authorList>
    </citation>
    <scope>NUCLEOTIDE SEQUENCE [LARGE SCALE GENOMIC DNA]</scope>
    <source>
        <strain evidence="1 2">NE20-4-1</strain>
    </source>
</reference>
<accession>A0ABU4MZN7</accession>
<proteinExistence type="predicted"/>